<dbReference type="AlphaFoldDB" id="A0A9Q0JPD1"/>
<protein>
    <submittedName>
        <fullName evidence="2">Uncharacterized protein</fullName>
    </submittedName>
</protein>
<reference evidence="2" key="1">
    <citation type="submission" date="2022-02" db="EMBL/GenBank/DDBJ databases">
        <authorList>
            <person name="Henning P.M."/>
            <person name="McCubbin A.G."/>
            <person name="Shore J.S."/>
        </authorList>
    </citation>
    <scope>NUCLEOTIDE SEQUENCE</scope>
    <source>
        <strain evidence="2">F60SS</strain>
        <tissue evidence="2">Leaves</tissue>
    </source>
</reference>
<dbReference type="PANTHER" id="PTHR21596:SF23">
    <property type="entry name" value="FACTOR OF DNA METHYLATION 4"/>
    <property type="match status" value="1"/>
</dbReference>
<keyword evidence="3" id="KW-1185">Reference proteome</keyword>
<accession>A0A9Q0JPD1</accession>
<dbReference type="Proteomes" id="UP001141552">
    <property type="component" value="Unassembled WGS sequence"/>
</dbReference>
<keyword evidence="1" id="KW-0175">Coiled coil</keyword>
<evidence type="ECO:0000313" key="2">
    <source>
        <dbReference type="EMBL" id="KAJ4849149.1"/>
    </source>
</evidence>
<proteinExistence type="predicted"/>
<dbReference type="EMBL" id="JAKUCV010000688">
    <property type="protein sequence ID" value="KAJ4849149.1"/>
    <property type="molecule type" value="Genomic_DNA"/>
</dbReference>
<dbReference type="GO" id="GO:0080188">
    <property type="term" value="P:gene silencing by siRNA-directed DNA methylation"/>
    <property type="evidence" value="ECO:0007669"/>
    <property type="project" value="InterPro"/>
</dbReference>
<organism evidence="2 3">
    <name type="scientific">Turnera subulata</name>
    <dbReference type="NCBI Taxonomy" id="218843"/>
    <lineage>
        <taxon>Eukaryota</taxon>
        <taxon>Viridiplantae</taxon>
        <taxon>Streptophyta</taxon>
        <taxon>Embryophyta</taxon>
        <taxon>Tracheophyta</taxon>
        <taxon>Spermatophyta</taxon>
        <taxon>Magnoliopsida</taxon>
        <taxon>eudicotyledons</taxon>
        <taxon>Gunneridae</taxon>
        <taxon>Pentapetalae</taxon>
        <taxon>rosids</taxon>
        <taxon>fabids</taxon>
        <taxon>Malpighiales</taxon>
        <taxon>Passifloraceae</taxon>
        <taxon>Turnera</taxon>
    </lineage>
</organism>
<name>A0A9Q0JPD1_9ROSI</name>
<sequence length="152" mass="18025">MNSRDQQLLEIFSEHESAMQLLEEERRKIEHIEVQMLQRGVVQNDAERRELQLEKKMIENATSDLMKAHDEVLNLAMEQKKEWEELFKEMIELEKKIEAQHAMELEIEIMKGALHVIEHMGNYEDIEVIKMIRTLQQEIKGTEEALDAMEHG</sequence>
<dbReference type="OrthoDB" id="1745217at2759"/>
<gene>
    <name evidence="2" type="ORF">Tsubulata_047047</name>
</gene>
<dbReference type="PANTHER" id="PTHR21596">
    <property type="entry name" value="RIBONUCLEASE P SUBUNIT P38"/>
    <property type="match status" value="1"/>
</dbReference>
<reference evidence="2" key="2">
    <citation type="journal article" date="2023" name="Plants (Basel)">
        <title>Annotation of the Turnera subulata (Passifloraceae) Draft Genome Reveals the S-Locus Evolved after the Divergence of Turneroideae from Passifloroideae in a Stepwise Manner.</title>
        <authorList>
            <person name="Henning P.M."/>
            <person name="Roalson E.H."/>
            <person name="Mir W."/>
            <person name="McCubbin A.G."/>
            <person name="Shore J.S."/>
        </authorList>
    </citation>
    <scope>NUCLEOTIDE SEQUENCE</scope>
    <source>
        <strain evidence="2">F60SS</strain>
    </source>
</reference>
<comment type="caution">
    <text evidence="2">The sequence shown here is derived from an EMBL/GenBank/DDBJ whole genome shotgun (WGS) entry which is preliminary data.</text>
</comment>
<dbReference type="InterPro" id="IPR045177">
    <property type="entry name" value="FDM1-5/IDN2"/>
</dbReference>
<evidence type="ECO:0000313" key="3">
    <source>
        <dbReference type="Proteomes" id="UP001141552"/>
    </source>
</evidence>
<evidence type="ECO:0000256" key="1">
    <source>
        <dbReference type="SAM" id="Coils"/>
    </source>
</evidence>
<feature type="coiled-coil region" evidence="1">
    <location>
        <begin position="15"/>
        <end position="96"/>
    </location>
</feature>